<feature type="compositionally biased region" description="Basic residues" evidence="1">
    <location>
        <begin position="312"/>
        <end position="323"/>
    </location>
</feature>
<protein>
    <recommendedName>
        <fullName evidence="2">AsmA domain-containing protein</fullName>
    </recommendedName>
</protein>
<feature type="region of interest" description="Disordered" evidence="1">
    <location>
        <begin position="172"/>
        <end position="419"/>
    </location>
</feature>
<feature type="compositionally biased region" description="Basic residues" evidence="1">
    <location>
        <begin position="410"/>
        <end position="419"/>
    </location>
</feature>
<dbReference type="GO" id="GO:0090313">
    <property type="term" value="P:regulation of protein targeting to membrane"/>
    <property type="evidence" value="ECO:0007669"/>
    <property type="project" value="TreeGrafter"/>
</dbReference>
<dbReference type="InterPro" id="IPR052894">
    <property type="entry name" value="AsmA-related"/>
</dbReference>
<dbReference type="Proteomes" id="UP000233769">
    <property type="component" value="Chromosome tk0001"/>
</dbReference>
<accession>A0A2N9AGX0</accession>
<evidence type="ECO:0000256" key="1">
    <source>
        <dbReference type="SAM" id="MobiDB-lite"/>
    </source>
</evidence>
<reference evidence="4" key="1">
    <citation type="submission" date="2017-10" db="EMBL/GenBank/DDBJ databases">
        <authorList>
            <person name="Regsiter A."/>
            <person name="William W."/>
        </authorList>
    </citation>
    <scope>NUCLEOTIDE SEQUENCE [LARGE SCALE GENOMIC DNA]</scope>
</reference>
<feature type="compositionally biased region" description="Low complexity" evidence="1">
    <location>
        <begin position="324"/>
        <end position="343"/>
    </location>
</feature>
<evidence type="ECO:0000259" key="2">
    <source>
        <dbReference type="Pfam" id="PF05170"/>
    </source>
</evidence>
<feature type="compositionally biased region" description="Basic residues" evidence="1">
    <location>
        <begin position="203"/>
        <end position="220"/>
    </location>
</feature>
<feature type="compositionally biased region" description="Pro residues" evidence="1">
    <location>
        <begin position="291"/>
        <end position="310"/>
    </location>
</feature>
<dbReference type="InterPro" id="IPR007844">
    <property type="entry name" value="AsmA"/>
</dbReference>
<evidence type="ECO:0000313" key="3">
    <source>
        <dbReference type="EMBL" id="SOR26611.1"/>
    </source>
</evidence>
<feature type="compositionally biased region" description="Basic residues" evidence="1">
    <location>
        <begin position="184"/>
        <end position="194"/>
    </location>
</feature>
<dbReference type="PANTHER" id="PTHR30441">
    <property type="entry name" value="DUF748 DOMAIN-CONTAINING PROTEIN"/>
    <property type="match status" value="1"/>
</dbReference>
<gene>
    <name evidence="3" type="ORF">TK0001_0009</name>
</gene>
<dbReference type="Pfam" id="PF05170">
    <property type="entry name" value="AsmA"/>
    <property type="match status" value="1"/>
</dbReference>
<dbReference type="GO" id="GO:0005886">
    <property type="term" value="C:plasma membrane"/>
    <property type="evidence" value="ECO:0007669"/>
    <property type="project" value="TreeGrafter"/>
</dbReference>
<feature type="compositionally biased region" description="Basic residues" evidence="1">
    <location>
        <begin position="344"/>
        <end position="372"/>
    </location>
</feature>
<feature type="domain" description="AsmA" evidence="2">
    <location>
        <begin position="7"/>
        <end position="113"/>
    </location>
</feature>
<dbReference type="AlphaFoldDB" id="A0A2N9AGX0"/>
<sequence>MRDSLTALAGAVVLVLVAALAVPPFIDWSAHRALIDRTLSDSLGAGARSEGTIDLRLLPSPHLRLARLRLGAEDGPALDAQAVDAEIALAPLLKGEVRFVQTSVERAGLTLPVSDEALLLPREPQTLRRDIVIDDLRIRRLTVATLRTGEAPQEQFAAENLRLRAPALAGPWLAEGDGEGKPVPPRHQRGRQRRQPLAEADRRRRHHAPPGTRCPHHPQARGRTGCGPGAPRPRAGGGGHRAAHRRAAGAAGGRRPTAHPCGEVRIARSPGAGQDRRARTRPRRQGRPPVGQWPPRPARGPPRPDATDPPPRPRRAAALRRCPRAAGAGADIGRPDAAAAARSRSVRRERRARPRRLGRCRVSRNLRSHGRARAAPLRGQGARGPRPSRRPARPSCRARRASPGISTSRHATRRHWGAI</sequence>
<evidence type="ECO:0000313" key="4">
    <source>
        <dbReference type="Proteomes" id="UP000233769"/>
    </source>
</evidence>
<organism evidence="3 4">
    <name type="scientific">Methylorubrum extorquens</name>
    <name type="common">Methylobacterium dichloromethanicum</name>
    <name type="synonym">Methylobacterium extorquens</name>
    <dbReference type="NCBI Taxonomy" id="408"/>
    <lineage>
        <taxon>Bacteria</taxon>
        <taxon>Pseudomonadati</taxon>
        <taxon>Pseudomonadota</taxon>
        <taxon>Alphaproteobacteria</taxon>
        <taxon>Hyphomicrobiales</taxon>
        <taxon>Methylobacteriaceae</taxon>
        <taxon>Methylorubrum</taxon>
    </lineage>
</organism>
<feature type="compositionally biased region" description="Basic residues" evidence="1">
    <location>
        <begin position="386"/>
        <end position="400"/>
    </location>
</feature>
<proteinExistence type="predicted"/>
<dbReference type="PANTHER" id="PTHR30441:SF4">
    <property type="entry name" value="PROTEIN ASMA"/>
    <property type="match status" value="1"/>
</dbReference>
<dbReference type="EMBL" id="LT962688">
    <property type="protein sequence ID" value="SOR26611.1"/>
    <property type="molecule type" value="Genomic_DNA"/>
</dbReference>
<name>A0A2N9AGX0_METEX</name>